<protein>
    <submittedName>
        <fullName evidence="2">Uncharacterized protein</fullName>
    </submittedName>
</protein>
<gene>
    <name evidence="2" type="ORF">BDV36DRAFT_227288</name>
</gene>
<evidence type="ECO:0000313" key="3">
    <source>
        <dbReference type="Proteomes" id="UP000325395"/>
    </source>
</evidence>
<reference evidence="2 3" key="1">
    <citation type="submission" date="2019-04" db="EMBL/GenBank/DDBJ databases">
        <authorList>
            <consortium name="DOE Joint Genome Institute"/>
            <person name="Mondo S."/>
            <person name="Kjaerbolling I."/>
            <person name="Vesth T."/>
            <person name="Frisvad J.C."/>
            <person name="Nybo J.L."/>
            <person name="Theobald S."/>
            <person name="Kildgaard S."/>
            <person name="Isbrandt T."/>
            <person name="Kuo A."/>
            <person name="Sato A."/>
            <person name="Lyhne E.K."/>
            <person name="Kogle M.E."/>
            <person name="Wiebenga A."/>
            <person name="Kun R.S."/>
            <person name="Lubbers R.J."/>
            <person name="Makela M.R."/>
            <person name="Barry K."/>
            <person name="Chovatia M."/>
            <person name="Clum A."/>
            <person name="Daum C."/>
            <person name="Haridas S."/>
            <person name="He G."/>
            <person name="LaButti K."/>
            <person name="Lipzen A."/>
            <person name="Riley R."/>
            <person name="Salamov A."/>
            <person name="Simmons B.A."/>
            <person name="Magnuson J.K."/>
            <person name="Henrissat B."/>
            <person name="Mortensen U.H."/>
            <person name="Larsen T.O."/>
            <person name="Devries R.P."/>
            <person name="Grigoriev I.V."/>
            <person name="Machida M."/>
            <person name="Baker S.E."/>
            <person name="Andersen M.R."/>
            <person name="Cantor M.N."/>
            <person name="Hua S.X."/>
        </authorList>
    </citation>
    <scope>NUCLEOTIDE SEQUENCE [LARGE SCALE GENOMIC DNA]</scope>
    <source>
        <strain evidence="2 3">CBS 117616</strain>
    </source>
</reference>
<keyword evidence="1" id="KW-0472">Membrane</keyword>
<dbReference type="Proteomes" id="UP000325395">
    <property type="component" value="Unassembled WGS sequence"/>
</dbReference>
<sequence length="73" mass="8642">MSGLVYLDLPPSKESQILFSFFFFFFFYFLFTVSELPYRTFSPYRIILDTPLSLPHLCVYCHLHVSTSFLNSL</sequence>
<proteinExistence type="predicted"/>
<keyword evidence="3" id="KW-1185">Reference proteome</keyword>
<name>A0ABQ6WES7_9EURO</name>
<keyword evidence="1" id="KW-1133">Transmembrane helix</keyword>
<evidence type="ECO:0000256" key="1">
    <source>
        <dbReference type="SAM" id="Phobius"/>
    </source>
</evidence>
<dbReference type="EMBL" id="ML735772">
    <property type="protein sequence ID" value="KAE8415128.1"/>
    <property type="molecule type" value="Genomic_DNA"/>
</dbReference>
<organism evidence="2 3">
    <name type="scientific">Aspergillus pseudocaelatus</name>
    <dbReference type="NCBI Taxonomy" id="1825620"/>
    <lineage>
        <taxon>Eukaryota</taxon>
        <taxon>Fungi</taxon>
        <taxon>Dikarya</taxon>
        <taxon>Ascomycota</taxon>
        <taxon>Pezizomycotina</taxon>
        <taxon>Eurotiomycetes</taxon>
        <taxon>Eurotiomycetidae</taxon>
        <taxon>Eurotiales</taxon>
        <taxon>Aspergillaceae</taxon>
        <taxon>Aspergillus</taxon>
        <taxon>Aspergillus subgen. Circumdati</taxon>
    </lineage>
</organism>
<feature type="transmembrane region" description="Helical" evidence="1">
    <location>
        <begin position="17"/>
        <end position="38"/>
    </location>
</feature>
<evidence type="ECO:0000313" key="2">
    <source>
        <dbReference type="EMBL" id="KAE8415128.1"/>
    </source>
</evidence>
<keyword evidence="1" id="KW-0812">Transmembrane</keyword>
<accession>A0ABQ6WES7</accession>